<dbReference type="InterPro" id="IPR045865">
    <property type="entry name" value="ACT-like_dom_sf"/>
</dbReference>
<dbReference type="InterPro" id="IPR045739">
    <property type="entry name" value="ACT_dom_pair"/>
</dbReference>
<sequence>MKKKTKQFSISLANKSGQLSQVTRCLADAKINIMALSVADTAEQCLLRLVVDKPGEAAKLLKDCPVTVAETDVLLIELPNTVGALAKAADRLRSKRVNANYIYGSTGRGRAKTFVVVGAANLNAASKALVRL</sequence>
<dbReference type="PANTHER" id="PTHR40099:SF1">
    <property type="entry name" value="ACETOLACTATE SYNTHASE, SMALL SUBUNIT"/>
    <property type="match status" value="1"/>
</dbReference>
<organism evidence="2">
    <name type="scientific">marine sediment metagenome</name>
    <dbReference type="NCBI Taxonomy" id="412755"/>
    <lineage>
        <taxon>unclassified sequences</taxon>
        <taxon>metagenomes</taxon>
        <taxon>ecological metagenomes</taxon>
    </lineage>
</organism>
<protein>
    <recommendedName>
        <fullName evidence="1">ACT domain-containing protein</fullName>
    </recommendedName>
</protein>
<dbReference type="Pfam" id="PF19571">
    <property type="entry name" value="ACT_8"/>
    <property type="match status" value="1"/>
</dbReference>
<reference evidence="2" key="1">
    <citation type="journal article" date="2015" name="Nature">
        <title>Complex archaea that bridge the gap between prokaryotes and eukaryotes.</title>
        <authorList>
            <person name="Spang A."/>
            <person name="Saw J.H."/>
            <person name="Jorgensen S.L."/>
            <person name="Zaremba-Niedzwiedzka K."/>
            <person name="Martijn J."/>
            <person name="Lind A.E."/>
            <person name="van Eijk R."/>
            <person name="Schleper C."/>
            <person name="Guy L."/>
            <person name="Ettema T.J."/>
        </authorList>
    </citation>
    <scope>NUCLEOTIDE SEQUENCE</scope>
</reference>
<evidence type="ECO:0000313" key="2">
    <source>
        <dbReference type="EMBL" id="KKO00683.1"/>
    </source>
</evidence>
<feature type="domain" description="ACT" evidence="1">
    <location>
        <begin position="7"/>
        <end position="94"/>
    </location>
</feature>
<dbReference type="EMBL" id="LAZR01000039">
    <property type="protein sequence ID" value="KKO00683.1"/>
    <property type="molecule type" value="Genomic_DNA"/>
</dbReference>
<dbReference type="Gene3D" id="3.30.2130.10">
    <property type="entry name" value="VC0802-like"/>
    <property type="match status" value="1"/>
</dbReference>
<dbReference type="PANTHER" id="PTHR40099">
    <property type="entry name" value="ACETOLACTATE SYNTHASE, SMALL SUBUNIT"/>
    <property type="match status" value="1"/>
</dbReference>
<accession>A0A0F9VLB7</accession>
<dbReference type="SUPFAM" id="SSF55021">
    <property type="entry name" value="ACT-like"/>
    <property type="match status" value="1"/>
</dbReference>
<dbReference type="InterPro" id="IPR002912">
    <property type="entry name" value="ACT_dom"/>
</dbReference>
<name>A0A0F9VLB7_9ZZZZ</name>
<dbReference type="AlphaFoldDB" id="A0A0F9VLB7"/>
<comment type="caution">
    <text evidence="2">The sequence shown here is derived from an EMBL/GenBank/DDBJ whole genome shotgun (WGS) entry which is preliminary data.</text>
</comment>
<dbReference type="PROSITE" id="PS51671">
    <property type="entry name" value="ACT"/>
    <property type="match status" value="1"/>
</dbReference>
<evidence type="ECO:0000259" key="1">
    <source>
        <dbReference type="PROSITE" id="PS51671"/>
    </source>
</evidence>
<gene>
    <name evidence="2" type="ORF">LCGC14_0124570</name>
</gene>
<proteinExistence type="predicted"/>